<dbReference type="PATRIC" id="fig|1415168.3.peg.2165"/>
<evidence type="ECO:0000313" key="2">
    <source>
        <dbReference type="Proteomes" id="UP000028401"/>
    </source>
</evidence>
<dbReference type="Proteomes" id="UP000028401">
    <property type="component" value="Unassembled WGS sequence"/>
</dbReference>
<accession>A0A084A8Y6</accession>
<dbReference type="AlphaFoldDB" id="A0A084A8Y6"/>
<dbReference type="EMBL" id="AZSI01000124">
    <property type="protein sequence ID" value="KEY61765.1"/>
    <property type="molecule type" value="Genomic_DNA"/>
</dbReference>
<proteinExistence type="predicted"/>
<evidence type="ECO:0008006" key="3">
    <source>
        <dbReference type="Google" id="ProtNLM"/>
    </source>
</evidence>
<gene>
    <name evidence="1" type="ORF">U725_02095</name>
</gene>
<dbReference type="RefSeq" id="WP_014573177.1">
    <property type="nucleotide sequence ID" value="NZ_AZSI01000124.1"/>
</dbReference>
<sequence>MDYTEFRKYVEENTRAQGKFLEKATIYLLDKNVSRQSSAKWPDSRIEKEANKMWDMNISGAFISVSEGIKNAENKPRFHNHEEQVSYWINFMNEYEFLENFTDGIDDMEFE</sequence>
<name>A0A084A8Y6_LACLC</name>
<reference evidence="1 2" key="1">
    <citation type="submission" date="2014-06" db="EMBL/GenBank/DDBJ databases">
        <title>Draft genome sequence of the putrescine producing strain Lactococcus lactis subsp cremoris GE214.</title>
        <authorList>
            <person name="Ladero V."/>
            <person name="Linares D.M."/>
            <person name="del Rio B."/>
            <person name="Mayo B."/>
            <person name="Martin M.C."/>
            <person name="Fernandez M."/>
            <person name="Alvarez M.A."/>
        </authorList>
    </citation>
    <scope>NUCLEOTIDE SEQUENCE [LARGE SCALE GENOMIC DNA]</scope>
    <source>
        <strain evidence="1 2">GE214</strain>
    </source>
</reference>
<protein>
    <recommendedName>
        <fullName evidence="3">Prophage protein</fullName>
    </recommendedName>
</protein>
<evidence type="ECO:0000313" key="1">
    <source>
        <dbReference type="EMBL" id="KEY61765.1"/>
    </source>
</evidence>
<comment type="caution">
    <text evidence="1">The sequence shown here is derived from an EMBL/GenBank/DDBJ whole genome shotgun (WGS) entry which is preliminary data.</text>
</comment>
<organism evidence="1 2">
    <name type="scientific">Lactococcus cremoris subsp. cremoris GE214</name>
    <dbReference type="NCBI Taxonomy" id="1415168"/>
    <lineage>
        <taxon>Bacteria</taxon>
        <taxon>Bacillati</taxon>
        <taxon>Bacillota</taxon>
        <taxon>Bacilli</taxon>
        <taxon>Lactobacillales</taxon>
        <taxon>Streptococcaceae</taxon>
        <taxon>Lactococcus</taxon>
        <taxon>Lactococcus cremoris subsp. cremoris</taxon>
    </lineage>
</organism>